<dbReference type="InterPro" id="IPR040648">
    <property type="entry name" value="HMGXB3_CxC4"/>
</dbReference>
<proteinExistence type="predicted"/>
<name>A0A067SZA2_GALM3</name>
<dbReference type="OrthoDB" id="5598737at2759"/>
<evidence type="ECO:0000313" key="3">
    <source>
        <dbReference type="EMBL" id="KDR72093.1"/>
    </source>
</evidence>
<dbReference type="HOGENOM" id="CLU_017505_0_0_1"/>
<evidence type="ECO:0000259" key="2">
    <source>
        <dbReference type="Pfam" id="PF18717"/>
    </source>
</evidence>
<dbReference type="STRING" id="685588.A0A067SZA2"/>
<feature type="region of interest" description="Disordered" evidence="1">
    <location>
        <begin position="479"/>
        <end position="504"/>
    </location>
</feature>
<keyword evidence="4" id="KW-1185">Reference proteome</keyword>
<reference evidence="4" key="1">
    <citation type="journal article" date="2014" name="Proc. Natl. Acad. Sci. U.S.A.">
        <title>Extensive sampling of basidiomycete genomes demonstrates inadequacy of the white-rot/brown-rot paradigm for wood decay fungi.</title>
        <authorList>
            <person name="Riley R."/>
            <person name="Salamov A.A."/>
            <person name="Brown D.W."/>
            <person name="Nagy L.G."/>
            <person name="Floudas D."/>
            <person name="Held B.W."/>
            <person name="Levasseur A."/>
            <person name="Lombard V."/>
            <person name="Morin E."/>
            <person name="Otillar R."/>
            <person name="Lindquist E.A."/>
            <person name="Sun H."/>
            <person name="LaButti K.M."/>
            <person name="Schmutz J."/>
            <person name="Jabbour D."/>
            <person name="Luo H."/>
            <person name="Baker S.E."/>
            <person name="Pisabarro A.G."/>
            <person name="Walton J.D."/>
            <person name="Blanchette R.A."/>
            <person name="Henrissat B."/>
            <person name="Martin F."/>
            <person name="Cullen D."/>
            <person name="Hibbett D.S."/>
            <person name="Grigoriev I.V."/>
        </authorList>
    </citation>
    <scope>NUCLEOTIDE SEQUENCE [LARGE SCALE GENOMIC DNA]</scope>
    <source>
        <strain evidence="4">CBS 339.88</strain>
    </source>
</reference>
<sequence length="848" mass="97425">MDPLDFDVPVNYPGSQDDLIISHYQYFVESVFTEECGFYQLSRRLYLVRGWNETYRAITTSWYHMQQMNIGTDQTFVCMCPNHKRDGICFHSQYMVDYGTERFPPSTDILEADDQPILALRYQEQDDDIYYNVISTPSHRLPTIKNRAAVEYVGRNDGSGIWTCNRDMAALNCAHIQDSRHSLQQHIQADILARDPTINEEDMQYRDPPVRHASSRSNESVSYQPLPPPIWARIHSDPSPPTIVLLNGPPELIPIQGDTASCCCKPERVRYDIFSSTFKRPCIIYDLKTSWDSVIELQQCLTCKNRCVGPDCRDIGLFNWNNCILFTHHLLNDFIAAYTTSETPIRSWVSVMSRRYEASNAGHPFIGHQTFSTVWFSYVRLLQLDENTVCSKCGPSPDALIFDGVSISFNRRNMLSTIQPPTLIHPTRSSVRDSTIRFRNQQFIHESSLRKQIRIVLTGPSLFSGNHLSEYGQINPHTPIINLNDDSSADSELSEDDDARRESYSRKQASILQILGKLSALNTSFGNLFAHWYGHDAVLAQREPPTVYRTLFLQINAEESALQMMNREAIQHLKQFLEKRDQSSLSHLIHIPALYNVLLHEFQTHGNVSVYTYGLSQWLFIRAEFVRQTLLVHHTDNPLIINEEGANDWRTTGCYYPMSKIRHRPEYPKLKEEKGTDPGSENKGGCRKYYSRYSPKKLTGGIMVAWCTHSISYGFHCIPLAEGRNDVFSALYTRWEKAPKVIVYDFACALQPYCMLREPEFFQDTLFVIDAFHAPDHTKCCDSSFLTTYEGTDPRLLRLNSSAGECGNGGLTRIRKSIRYMGQDRAIVYTKVFLSIWNRLRIKGIEIP</sequence>
<dbReference type="EMBL" id="KL142390">
    <property type="protein sequence ID" value="KDR72093.1"/>
    <property type="molecule type" value="Genomic_DNA"/>
</dbReference>
<dbReference type="PANTHER" id="PTHR34305:SF1">
    <property type="entry name" value="SWIM-TYPE DOMAIN-CONTAINING PROTEIN"/>
    <property type="match status" value="1"/>
</dbReference>
<feature type="domain" description="HMG" evidence="2">
    <location>
        <begin position="249"/>
        <end position="378"/>
    </location>
</feature>
<accession>A0A067SZA2</accession>
<gene>
    <name evidence="3" type="ORF">GALMADRAFT_74422</name>
</gene>
<dbReference type="PANTHER" id="PTHR34305">
    <property type="entry name" value="EXPRESSED PROTEIN"/>
    <property type="match status" value="1"/>
</dbReference>
<protein>
    <recommendedName>
        <fullName evidence="2">HMG domain-containing protein</fullName>
    </recommendedName>
</protein>
<dbReference type="AlphaFoldDB" id="A0A067SZA2"/>
<evidence type="ECO:0000313" key="4">
    <source>
        <dbReference type="Proteomes" id="UP000027222"/>
    </source>
</evidence>
<dbReference type="Pfam" id="PF18717">
    <property type="entry name" value="CxC4"/>
    <property type="match status" value="1"/>
</dbReference>
<feature type="compositionally biased region" description="Acidic residues" evidence="1">
    <location>
        <begin position="487"/>
        <end position="497"/>
    </location>
</feature>
<organism evidence="3 4">
    <name type="scientific">Galerina marginata (strain CBS 339.88)</name>
    <dbReference type="NCBI Taxonomy" id="685588"/>
    <lineage>
        <taxon>Eukaryota</taxon>
        <taxon>Fungi</taxon>
        <taxon>Dikarya</taxon>
        <taxon>Basidiomycota</taxon>
        <taxon>Agaricomycotina</taxon>
        <taxon>Agaricomycetes</taxon>
        <taxon>Agaricomycetidae</taxon>
        <taxon>Agaricales</taxon>
        <taxon>Agaricineae</taxon>
        <taxon>Strophariaceae</taxon>
        <taxon>Galerina</taxon>
    </lineage>
</organism>
<dbReference type="Proteomes" id="UP000027222">
    <property type="component" value="Unassembled WGS sequence"/>
</dbReference>
<evidence type="ECO:0000256" key="1">
    <source>
        <dbReference type="SAM" id="MobiDB-lite"/>
    </source>
</evidence>